<dbReference type="Proteomes" id="UP000037931">
    <property type="component" value="Unassembled WGS sequence"/>
</dbReference>
<dbReference type="Pfam" id="PF18416">
    <property type="entry name" value="GbpA_2"/>
    <property type="match status" value="1"/>
</dbReference>
<dbReference type="Gene3D" id="2.60.40.2550">
    <property type="match status" value="1"/>
</dbReference>
<name>A0A0M9GJG5_9PSED</name>
<dbReference type="AlphaFoldDB" id="A0A0M9GJG5"/>
<evidence type="ECO:0000256" key="2">
    <source>
        <dbReference type="ARBA" id="ARBA00022669"/>
    </source>
</evidence>
<dbReference type="InterPro" id="IPR014756">
    <property type="entry name" value="Ig_E-set"/>
</dbReference>
<dbReference type="EMBL" id="JSYZ01000003">
    <property type="protein sequence ID" value="KPA92433.1"/>
    <property type="molecule type" value="Genomic_DNA"/>
</dbReference>
<dbReference type="Pfam" id="PF03067">
    <property type="entry name" value="LPMO_10"/>
    <property type="match status" value="1"/>
</dbReference>
<evidence type="ECO:0000259" key="6">
    <source>
        <dbReference type="Pfam" id="PF18416"/>
    </source>
</evidence>
<dbReference type="CDD" id="cd21177">
    <property type="entry name" value="LPMO_AA10"/>
    <property type="match status" value="1"/>
</dbReference>
<reference evidence="7 8" key="1">
    <citation type="journal article" date="2015" name="PLoS ONE">
        <title>Rice-Infecting Pseudomonas Genomes Are Highly Accessorized and Harbor Multiple Putative Virulence Mechanisms to Cause Sheath Brown Rot.</title>
        <authorList>
            <person name="Quibod I.L."/>
            <person name="Grande G."/>
            <person name="Oreiro E.G."/>
            <person name="Borja F.N."/>
            <person name="Dossa G.S."/>
            <person name="Mauleon R."/>
            <person name="Cruz C.V."/>
            <person name="Oliva R."/>
        </authorList>
    </citation>
    <scope>NUCLEOTIDE SEQUENCE [LARGE SCALE GENOMIC DNA]</scope>
    <source>
        <strain evidence="7 8">IRRI 6609</strain>
    </source>
</reference>
<dbReference type="PANTHER" id="PTHR34823">
    <property type="entry name" value="GLCNAC-BINDING PROTEIN A"/>
    <property type="match status" value="1"/>
</dbReference>
<gene>
    <name evidence="7" type="ORF">PF66_01112</name>
</gene>
<keyword evidence="2" id="KW-0147">Chitin-binding</keyword>
<proteinExistence type="predicted"/>
<dbReference type="GO" id="GO:0008061">
    <property type="term" value="F:chitin binding"/>
    <property type="evidence" value="ECO:0007669"/>
    <property type="project" value="UniProtKB-KW"/>
</dbReference>
<feature type="chain" id="PRO_5005836346" description="Chitin-binding protein" evidence="4">
    <location>
        <begin position="31"/>
        <end position="483"/>
    </location>
</feature>
<feature type="signal peptide" evidence="4">
    <location>
        <begin position="1"/>
        <end position="30"/>
    </location>
</feature>
<feature type="domain" description="N-acetylglucosamine binding protein A" evidence="6">
    <location>
        <begin position="216"/>
        <end position="315"/>
    </location>
</feature>
<evidence type="ECO:0000256" key="4">
    <source>
        <dbReference type="SAM" id="SignalP"/>
    </source>
</evidence>
<keyword evidence="3 4" id="KW-0732">Signal</keyword>
<dbReference type="SUPFAM" id="SSF81296">
    <property type="entry name" value="E set domains"/>
    <property type="match status" value="1"/>
</dbReference>
<dbReference type="InterPro" id="IPR004302">
    <property type="entry name" value="Cellulose/chitin-bd_N"/>
</dbReference>
<evidence type="ECO:0000313" key="7">
    <source>
        <dbReference type="EMBL" id="KPA92433.1"/>
    </source>
</evidence>
<dbReference type="InterPro" id="IPR051024">
    <property type="entry name" value="GlcNAc_Chitin_IntDeg"/>
</dbReference>
<protein>
    <recommendedName>
        <fullName evidence="9">Chitin-binding protein</fullName>
    </recommendedName>
</protein>
<dbReference type="Gene3D" id="3.30.70.2150">
    <property type="match status" value="1"/>
</dbReference>
<dbReference type="PATRIC" id="fig|50340.43.peg.3995"/>
<feature type="domain" description="Chitin-binding type-4" evidence="5">
    <location>
        <begin position="31"/>
        <end position="204"/>
    </location>
</feature>
<dbReference type="STRING" id="50340.PF66_01112"/>
<keyword evidence="1" id="KW-0964">Secreted</keyword>
<dbReference type="PANTHER" id="PTHR34823:SF1">
    <property type="entry name" value="CHITIN-BINDING TYPE-4 DOMAIN-CONTAINING PROTEIN"/>
    <property type="match status" value="1"/>
</dbReference>
<evidence type="ECO:0000256" key="1">
    <source>
        <dbReference type="ARBA" id="ARBA00022525"/>
    </source>
</evidence>
<evidence type="ECO:0000313" key="8">
    <source>
        <dbReference type="Proteomes" id="UP000037931"/>
    </source>
</evidence>
<sequence length="483" mass="52037" precursor="true">MMRKRSGSVAAGMSSLAMLTALVASQQAAAHGYLSNPPSRAYACQQGLNKDCGNAQYEPQSVGETFKGFPAGSGGGPLQGPIDGKIASGGSASFSALDAQSATRWSLSEIKDRDIEFTWDYTAAHPATKHEYFITRAGWNPNQPLTRASFDSAPFCEVDGRNELPVSGARHACSIPSDRTGQHVILGIWTVGDTAAAFYNVADVNILPEAVTPDGWHTVGNITPTATALLVGDKVKARGFGNEGEINERRVEIAIATAEEGRPENWSFKLAEQINRTQELVRAGVRDDEGKINPIKGANKIFARAESGVKRYELQMELQEDAAAELRIATLGNDLVLDKGRLALPVPLLGNRLMNVELTVFNANNKAVGSITQQIEAGSVSLNVDVRSAPGPHQVKLVGVTPDGRTTRQDLVAIELGGEGVGQDYDWVYPQEIASYRPGTTVLVDDTVYECKPFPDGDWCKIPSEHHYKPGHGTNWQDAWIAK</sequence>
<evidence type="ECO:0008006" key="9">
    <source>
        <dbReference type="Google" id="ProtNLM"/>
    </source>
</evidence>
<organism evidence="7 8">
    <name type="scientific">Pseudomonas asplenii</name>
    <dbReference type="NCBI Taxonomy" id="53407"/>
    <lineage>
        <taxon>Bacteria</taxon>
        <taxon>Pseudomonadati</taxon>
        <taxon>Pseudomonadota</taxon>
        <taxon>Gammaproteobacteria</taxon>
        <taxon>Pseudomonadales</taxon>
        <taxon>Pseudomonadaceae</taxon>
        <taxon>Pseudomonas</taxon>
    </lineage>
</organism>
<keyword evidence="8" id="KW-1185">Reference proteome</keyword>
<evidence type="ECO:0000259" key="5">
    <source>
        <dbReference type="Pfam" id="PF03067"/>
    </source>
</evidence>
<dbReference type="InterPro" id="IPR041029">
    <property type="entry name" value="GbpA_2"/>
</dbReference>
<accession>A0A0M9GJG5</accession>
<evidence type="ECO:0000256" key="3">
    <source>
        <dbReference type="ARBA" id="ARBA00022729"/>
    </source>
</evidence>
<dbReference type="Gene3D" id="2.70.50.50">
    <property type="entry name" value="chitin-binding protein cbp21"/>
    <property type="match status" value="1"/>
</dbReference>
<comment type="caution">
    <text evidence="7">The sequence shown here is derived from an EMBL/GenBank/DDBJ whole genome shotgun (WGS) entry which is preliminary data.</text>
</comment>